<gene>
    <name evidence="1" type="ORF">MGAL_10B067546</name>
</gene>
<evidence type="ECO:0000313" key="1">
    <source>
        <dbReference type="EMBL" id="VDI73465.1"/>
    </source>
</evidence>
<proteinExistence type="predicted"/>
<name>A0A8B6H4M6_MYTGA</name>
<evidence type="ECO:0000313" key="2">
    <source>
        <dbReference type="Proteomes" id="UP000596742"/>
    </source>
</evidence>
<reference evidence="1" key="1">
    <citation type="submission" date="2018-11" db="EMBL/GenBank/DDBJ databases">
        <authorList>
            <person name="Alioto T."/>
            <person name="Alioto T."/>
        </authorList>
    </citation>
    <scope>NUCLEOTIDE SEQUENCE</scope>
</reference>
<protein>
    <submittedName>
        <fullName evidence="1">Uncharacterized protein</fullName>
    </submittedName>
</protein>
<dbReference type="EMBL" id="UYJE01009439">
    <property type="protein sequence ID" value="VDI73465.1"/>
    <property type="molecule type" value="Genomic_DNA"/>
</dbReference>
<sequence>METQKYQTDVNGIIRAIREDGRQLKELIDKRVKGLIRLVEERTARNLQILQTIGYEFKTALEKANTQQKIYQDLQGIKDNTKLLQKLKQIQSQIDVVEERQIPIIQSVKYANKKASSSAIERLLGELTFGTETMSE</sequence>
<dbReference type="AlphaFoldDB" id="A0A8B6H4M6"/>
<dbReference type="Proteomes" id="UP000596742">
    <property type="component" value="Unassembled WGS sequence"/>
</dbReference>
<keyword evidence="2" id="KW-1185">Reference proteome</keyword>
<organism evidence="1 2">
    <name type="scientific">Mytilus galloprovincialis</name>
    <name type="common">Mediterranean mussel</name>
    <dbReference type="NCBI Taxonomy" id="29158"/>
    <lineage>
        <taxon>Eukaryota</taxon>
        <taxon>Metazoa</taxon>
        <taxon>Spiralia</taxon>
        <taxon>Lophotrochozoa</taxon>
        <taxon>Mollusca</taxon>
        <taxon>Bivalvia</taxon>
        <taxon>Autobranchia</taxon>
        <taxon>Pteriomorphia</taxon>
        <taxon>Mytilida</taxon>
        <taxon>Mytiloidea</taxon>
        <taxon>Mytilidae</taxon>
        <taxon>Mytilinae</taxon>
        <taxon>Mytilus</taxon>
    </lineage>
</organism>
<comment type="caution">
    <text evidence="1">The sequence shown here is derived from an EMBL/GenBank/DDBJ whole genome shotgun (WGS) entry which is preliminary data.</text>
</comment>
<dbReference type="OrthoDB" id="5351233at2759"/>
<accession>A0A8B6H4M6</accession>